<comment type="caution">
    <text evidence="1">The sequence shown here is derived from an EMBL/GenBank/DDBJ whole genome shotgun (WGS) entry which is preliminary data.</text>
</comment>
<evidence type="ECO:0000313" key="1">
    <source>
        <dbReference type="EMBL" id="KAJ0105342.1"/>
    </source>
</evidence>
<proteinExistence type="predicted"/>
<keyword evidence="2" id="KW-1185">Reference proteome</keyword>
<reference evidence="2" key="1">
    <citation type="journal article" date="2023" name="G3 (Bethesda)">
        <title>Genome assembly and association tests identify interacting loci associated with vigor, precocity, and sex in interspecific pistachio rootstocks.</title>
        <authorList>
            <person name="Palmer W."/>
            <person name="Jacygrad E."/>
            <person name="Sagayaradj S."/>
            <person name="Cavanaugh K."/>
            <person name="Han R."/>
            <person name="Bertier L."/>
            <person name="Beede B."/>
            <person name="Kafkas S."/>
            <person name="Golino D."/>
            <person name="Preece J."/>
            <person name="Michelmore R."/>
        </authorList>
    </citation>
    <scope>NUCLEOTIDE SEQUENCE [LARGE SCALE GENOMIC DNA]</scope>
</reference>
<name>A0ACC1C059_9ROSI</name>
<sequence>MNNNLFPPLVLHYMIFTLFCILIAIPSSYCDDKQTERRPECGKKEFKITCEGDLHPIMEIQSQRFLVLGINTTDQTVTIKNYLPWDSNFCPERPAVSVNFNQFLSNYSSNVRNLSLFYDCTHESKLGLYNYTCKQGNEDRKGFYTIDDEPRYFPNLTHPVTCSKVTKVPILLTDALNKNKNEPQGDLGWLREILDMGLEVKYEAENRLCSACQSSRGICGSNDSNPGEFVCFCRDKPYPHACPAGKDGRTQRLAIREPVSAGSSGVCARNFFDIFSVFPRFRGLDY</sequence>
<protein>
    <submittedName>
        <fullName evidence="1">Uncharacterized protein</fullName>
    </submittedName>
</protein>
<gene>
    <name evidence="1" type="ORF">Patl1_19164</name>
</gene>
<accession>A0ACC1C059</accession>
<dbReference type="EMBL" id="CM047898">
    <property type="protein sequence ID" value="KAJ0105342.1"/>
    <property type="molecule type" value="Genomic_DNA"/>
</dbReference>
<evidence type="ECO:0000313" key="2">
    <source>
        <dbReference type="Proteomes" id="UP001164250"/>
    </source>
</evidence>
<dbReference type="Proteomes" id="UP001164250">
    <property type="component" value="Chromosome 2"/>
</dbReference>
<organism evidence="1 2">
    <name type="scientific">Pistacia atlantica</name>
    <dbReference type="NCBI Taxonomy" id="434234"/>
    <lineage>
        <taxon>Eukaryota</taxon>
        <taxon>Viridiplantae</taxon>
        <taxon>Streptophyta</taxon>
        <taxon>Embryophyta</taxon>
        <taxon>Tracheophyta</taxon>
        <taxon>Spermatophyta</taxon>
        <taxon>Magnoliopsida</taxon>
        <taxon>eudicotyledons</taxon>
        <taxon>Gunneridae</taxon>
        <taxon>Pentapetalae</taxon>
        <taxon>rosids</taxon>
        <taxon>malvids</taxon>
        <taxon>Sapindales</taxon>
        <taxon>Anacardiaceae</taxon>
        <taxon>Pistacia</taxon>
    </lineage>
</organism>